<keyword evidence="7 8" id="KW-0460">Magnesium</keyword>
<feature type="binding site" evidence="8">
    <location>
        <position position="181"/>
    </location>
    <ligand>
        <name>ATP</name>
        <dbReference type="ChEBI" id="CHEBI:30616"/>
    </ligand>
</feature>
<keyword evidence="5 8" id="KW-0547">Nucleotide-binding</keyword>
<evidence type="ECO:0000313" key="9">
    <source>
        <dbReference type="EMBL" id="QEL10781.1"/>
    </source>
</evidence>
<sequence length="485" mass="54587">MTLERLQFDNAYARLPEYFFTRIQPTARRGTRLLDISPDCAELLGLDTLRLDDEPLRALMAGEQLLPGMEPLAQKYTGHQFGVYNPALGDGRGLLLGEVRTPHGPMDLHLKGAGRTPYSRFADGQAVLRSSVREYLVSEHLAALGIPTTRALAVAVNDERVQRETVEPGATLLRVAESHVRFGHFEWLAYKGDETGLKQLADHVIDRHRPWLRQHETPYAALFDDVVTRTAELIARWQAYGFVHAVMNTDNMSILGLTIDYGPYAFLDAYVPDRVPNHTDTGGRYAFDQQAGVALWNLNRLGNALMPLVEREALVTALEGFSSRLQQAFGAVMRQRLGLYLEQEGDAELCREWLTLLYQSGADYHRSFRVLSYYDGSEMQRARLAREIPDPAALAQWLERYDARLAEEHCPVEERLESMQAINPVYVLRTHIAQRAIEAAEQGDLEELALIRECMCRPFTPRAGCEAYEQAPPPDEAAVCLSCSS</sequence>
<feature type="binding site" evidence="8">
    <location>
        <position position="92"/>
    </location>
    <ligand>
        <name>ATP</name>
        <dbReference type="ChEBI" id="CHEBI:30616"/>
    </ligand>
</feature>
<comment type="catalytic activity">
    <reaction evidence="8">
        <text>L-threonyl-[protein] + ATP = 3-O-(5'-adenylyl)-L-threonyl-[protein] + diphosphate</text>
        <dbReference type="Rhea" id="RHEA:54292"/>
        <dbReference type="Rhea" id="RHEA-COMP:11060"/>
        <dbReference type="Rhea" id="RHEA-COMP:13847"/>
        <dbReference type="ChEBI" id="CHEBI:30013"/>
        <dbReference type="ChEBI" id="CHEBI:30616"/>
        <dbReference type="ChEBI" id="CHEBI:33019"/>
        <dbReference type="ChEBI" id="CHEBI:138113"/>
        <dbReference type="EC" id="2.7.7.108"/>
    </reaction>
</comment>
<name>A0A1S1NYF3_9GAMM</name>
<keyword evidence="6 8" id="KW-0067">ATP-binding</keyword>
<gene>
    <name evidence="8" type="primary">ydiU</name>
    <name evidence="8" type="synonym">selO</name>
    <name evidence="9" type="ORF">FY550_06375</name>
</gene>
<feature type="binding site" evidence="8">
    <location>
        <position position="89"/>
    </location>
    <ligand>
        <name>ATP</name>
        <dbReference type="ChEBI" id="CHEBI:30616"/>
    </ligand>
</feature>
<dbReference type="NCBIfam" id="NF000658">
    <property type="entry name" value="PRK00029.1"/>
    <property type="match status" value="1"/>
</dbReference>
<dbReference type="STRING" id="657387.BH688_02610"/>
<dbReference type="EMBL" id="CP043420">
    <property type="protein sequence ID" value="QEL10781.1"/>
    <property type="molecule type" value="Genomic_DNA"/>
</dbReference>
<feature type="binding site" evidence="8">
    <location>
        <position position="111"/>
    </location>
    <ligand>
        <name>ATP</name>
        <dbReference type="ChEBI" id="CHEBI:30616"/>
    </ligand>
</feature>
<evidence type="ECO:0000256" key="4">
    <source>
        <dbReference type="ARBA" id="ARBA00022723"/>
    </source>
</evidence>
<comment type="cofactor">
    <cofactor evidence="8">
        <name>Mg(2+)</name>
        <dbReference type="ChEBI" id="CHEBI:18420"/>
    </cofactor>
    <cofactor evidence="8">
        <name>Mn(2+)</name>
        <dbReference type="ChEBI" id="CHEBI:29035"/>
    </cofactor>
</comment>
<evidence type="ECO:0000313" key="10">
    <source>
        <dbReference type="Proteomes" id="UP000322553"/>
    </source>
</evidence>
<evidence type="ECO:0000256" key="2">
    <source>
        <dbReference type="ARBA" id="ARBA00022679"/>
    </source>
</evidence>
<dbReference type="Proteomes" id="UP000322553">
    <property type="component" value="Chromosome"/>
</dbReference>
<dbReference type="PANTHER" id="PTHR32057:SF14">
    <property type="entry name" value="PROTEIN ADENYLYLTRANSFERASE SELO, MITOCHONDRIAL"/>
    <property type="match status" value="1"/>
</dbReference>
<feature type="binding site" evidence="8">
    <location>
        <position position="251"/>
    </location>
    <ligand>
        <name>Mg(2+)</name>
        <dbReference type="ChEBI" id="CHEBI:18420"/>
    </ligand>
</feature>
<keyword evidence="4 8" id="KW-0479">Metal-binding</keyword>
<keyword evidence="3 8" id="KW-0548">Nucleotidyltransferase</keyword>
<dbReference type="GO" id="GO:0070733">
    <property type="term" value="F:AMPylase activity"/>
    <property type="evidence" value="ECO:0007669"/>
    <property type="project" value="UniProtKB-EC"/>
</dbReference>
<dbReference type="OrthoDB" id="9776281at2"/>
<reference evidence="9 10" key="1">
    <citation type="submission" date="2019-08" db="EMBL/GenBank/DDBJ databases">
        <title>Complete genome sequence of Kushneria sp. YCWA18, a halophilic phosphate-solubilizing bacterium isolated from Daqiao saltern in China.</title>
        <authorList>
            <person name="Du G.-X."/>
            <person name="Qu L.-Y."/>
        </authorList>
    </citation>
    <scope>NUCLEOTIDE SEQUENCE [LARGE SCALE GENOMIC DNA]</scope>
    <source>
        <strain evidence="9 10">YCWA18</strain>
    </source>
</reference>
<dbReference type="EC" id="2.7.7.-" evidence="8"/>
<dbReference type="PANTHER" id="PTHR32057">
    <property type="entry name" value="PROTEIN ADENYLYLTRANSFERASE SELO, MITOCHONDRIAL"/>
    <property type="match status" value="1"/>
</dbReference>
<keyword evidence="10" id="KW-1185">Reference proteome</keyword>
<comment type="catalytic activity">
    <reaction evidence="8">
        <text>L-seryl-[protein] + ATP = 3-O-(5'-adenylyl)-L-seryl-[protein] + diphosphate</text>
        <dbReference type="Rhea" id="RHEA:58120"/>
        <dbReference type="Rhea" id="RHEA-COMP:9863"/>
        <dbReference type="Rhea" id="RHEA-COMP:15073"/>
        <dbReference type="ChEBI" id="CHEBI:29999"/>
        <dbReference type="ChEBI" id="CHEBI:30616"/>
        <dbReference type="ChEBI" id="CHEBI:33019"/>
        <dbReference type="ChEBI" id="CHEBI:142516"/>
        <dbReference type="EC" id="2.7.7.108"/>
    </reaction>
</comment>
<feature type="binding site" evidence="8">
    <location>
        <position position="260"/>
    </location>
    <ligand>
        <name>ATP</name>
        <dbReference type="ChEBI" id="CHEBI:30616"/>
    </ligand>
</feature>
<evidence type="ECO:0000256" key="8">
    <source>
        <dbReference type="HAMAP-Rule" id="MF_00692"/>
    </source>
</evidence>
<comment type="catalytic activity">
    <reaction evidence="8">
        <text>L-seryl-[protein] + UTP = O-(5'-uridylyl)-L-seryl-[protein] + diphosphate</text>
        <dbReference type="Rhea" id="RHEA:64604"/>
        <dbReference type="Rhea" id="RHEA-COMP:9863"/>
        <dbReference type="Rhea" id="RHEA-COMP:16635"/>
        <dbReference type="ChEBI" id="CHEBI:29999"/>
        <dbReference type="ChEBI" id="CHEBI:33019"/>
        <dbReference type="ChEBI" id="CHEBI:46398"/>
        <dbReference type="ChEBI" id="CHEBI:156051"/>
    </reaction>
</comment>
<feature type="binding site" evidence="8">
    <location>
        <position position="124"/>
    </location>
    <ligand>
        <name>ATP</name>
        <dbReference type="ChEBI" id="CHEBI:30616"/>
    </ligand>
</feature>
<comment type="catalytic activity">
    <reaction evidence="8">
        <text>L-tyrosyl-[protein] + ATP = O-(5'-adenylyl)-L-tyrosyl-[protein] + diphosphate</text>
        <dbReference type="Rhea" id="RHEA:54288"/>
        <dbReference type="Rhea" id="RHEA-COMP:10136"/>
        <dbReference type="Rhea" id="RHEA-COMP:13846"/>
        <dbReference type="ChEBI" id="CHEBI:30616"/>
        <dbReference type="ChEBI" id="CHEBI:33019"/>
        <dbReference type="ChEBI" id="CHEBI:46858"/>
        <dbReference type="ChEBI" id="CHEBI:83624"/>
        <dbReference type="EC" id="2.7.7.108"/>
    </reaction>
</comment>
<dbReference type="EC" id="2.7.7.108" evidence="8"/>
<dbReference type="GO" id="GO:0000287">
    <property type="term" value="F:magnesium ion binding"/>
    <property type="evidence" value="ECO:0007669"/>
    <property type="project" value="UniProtKB-UniRule"/>
</dbReference>
<comment type="catalytic activity">
    <reaction evidence="8">
        <text>L-histidyl-[protein] + UTP = N(tele)-(5'-uridylyl)-L-histidyl-[protein] + diphosphate</text>
        <dbReference type="Rhea" id="RHEA:83891"/>
        <dbReference type="Rhea" id="RHEA-COMP:9745"/>
        <dbReference type="Rhea" id="RHEA-COMP:20239"/>
        <dbReference type="ChEBI" id="CHEBI:29979"/>
        <dbReference type="ChEBI" id="CHEBI:33019"/>
        <dbReference type="ChEBI" id="CHEBI:46398"/>
        <dbReference type="ChEBI" id="CHEBI:233474"/>
    </reaction>
</comment>
<organism evidence="9 10">
    <name type="scientific">Kushneria phosphatilytica</name>
    <dbReference type="NCBI Taxonomy" id="657387"/>
    <lineage>
        <taxon>Bacteria</taxon>
        <taxon>Pseudomonadati</taxon>
        <taxon>Pseudomonadota</taxon>
        <taxon>Gammaproteobacteria</taxon>
        <taxon>Oceanospirillales</taxon>
        <taxon>Halomonadaceae</taxon>
        <taxon>Kushneria</taxon>
    </lineage>
</organism>
<dbReference type="GO" id="GO:0030145">
    <property type="term" value="F:manganese ion binding"/>
    <property type="evidence" value="ECO:0007669"/>
    <property type="project" value="UniProtKB-UniRule"/>
</dbReference>
<feature type="binding site" evidence="8">
    <location>
        <position position="91"/>
    </location>
    <ligand>
        <name>ATP</name>
        <dbReference type="ChEBI" id="CHEBI:30616"/>
    </ligand>
</feature>
<evidence type="ECO:0000256" key="5">
    <source>
        <dbReference type="ARBA" id="ARBA00022741"/>
    </source>
</evidence>
<keyword evidence="2 8" id="KW-0808">Transferase</keyword>
<keyword evidence="8" id="KW-0464">Manganese</keyword>
<dbReference type="InterPro" id="IPR003846">
    <property type="entry name" value="SelO"/>
</dbReference>
<feature type="binding site" evidence="8">
    <location>
        <position position="260"/>
    </location>
    <ligand>
        <name>Mg(2+)</name>
        <dbReference type="ChEBI" id="CHEBI:18420"/>
    </ligand>
</feature>
<evidence type="ECO:0000256" key="1">
    <source>
        <dbReference type="ARBA" id="ARBA00009747"/>
    </source>
</evidence>
<accession>A0A1S1NYF3</accession>
<comment type="function">
    <text evidence="8">Nucleotidyltransferase involved in the post-translational modification of proteins. It can catalyze the addition of adenosine monophosphate (AMP) or uridine monophosphate (UMP) to a protein, resulting in modifications known as AMPylation and UMPylation.</text>
</comment>
<dbReference type="KEGG" id="kuy:FY550_06375"/>
<dbReference type="AlphaFoldDB" id="A0A1S1NYF3"/>
<comment type="catalytic activity">
    <reaction evidence="8">
        <text>L-tyrosyl-[protein] + UTP = O-(5'-uridylyl)-L-tyrosyl-[protein] + diphosphate</text>
        <dbReference type="Rhea" id="RHEA:83887"/>
        <dbReference type="Rhea" id="RHEA-COMP:10136"/>
        <dbReference type="Rhea" id="RHEA-COMP:20238"/>
        <dbReference type="ChEBI" id="CHEBI:33019"/>
        <dbReference type="ChEBI" id="CHEBI:46398"/>
        <dbReference type="ChEBI" id="CHEBI:46858"/>
        <dbReference type="ChEBI" id="CHEBI:90602"/>
    </reaction>
</comment>
<dbReference type="GO" id="GO:0005524">
    <property type="term" value="F:ATP binding"/>
    <property type="evidence" value="ECO:0007669"/>
    <property type="project" value="UniProtKB-UniRule"/>
</dbReference>
<feature type="active site" description="Proton acceptor" evidence="8">
    <location>
        <position position="250"/>
    </location>
</feature>
<dbReference type="Pfam" id="PF02696">
    <property type="entry name" value="SelO"/>
    <property type="match status" value="1"/>
</dbReference>
<evidence type="ECO:0000256" key="3">
    <source>
        <dbReference type="ARBA" id="ARBA00022695"/>
    </source>
</evidence>
<dbReference type="HAMAP" id="MF_00692">
    <property type="entry name" value="SelO"/>
    <property type="match status" value="1"/>
</dbReference>
<evidence type="ECO:0000256" key="6">
    <source>
        <dbReference type="ARBA" id="ARBA00022840"/>
    </source>
</evidence>
<feature type="binding site" evidence="8">
    <location>
        <position position="174"/>
    </location>
    <ligand>
        <name>ATP</name>
        <dbReference type="ChEBI" id="CHEBI:30616"/>
    </ligand>
</feature>
<proteinExistence type="inferred from homology"/>
<dbReference type="RefSeq" id="WP_070976826.1">
    <property type="nucleotide sequence ID" value="NZ_CP043420.1"/>
</dbReference>
<evidence type="ECO:0000256" key="7">
    <source>
        <dbReference type="ARBA" id="ARBA00022842"/>
    </source>
</evidence>
<comment type="similarity">
    <text evidence="1 8">Belongs to the SELO family.</text>
</comment>
<feature type="binding site" evidence="8">
    <location>
        <position position="123"/>
    </location>
    <ligand>
        <name>ATP</name>
        <dbReference type="ChEBI" id="CHEBI:30616"/>
    </ligand>
</feature>
<protein>
    <recommendedName>
        <fullName evidence="8">Protein nucleotidyltransferase YdiU</fullName>
        <ecNumber evidence="8">2.7.7.-</ecNumber>
    </recommendedName>
    <alternativeName>
        <fullName evidence="8">Protein adenylyltransferase YdiU</fullName>
        <ecNumber evidence="8">2.7.7.108</ecNumber>
    </alternativeName>
    <alternativeName>
        <fullName evidence="8">Protein uridylyltransferase YdiU</fullName>
        <ecNumber evidence="8">2.7.7.-</ecNumber>
    </alternativeName>
</protein>